<proteinExistence type="predicted"/>
<dbReference type="PANTHER" id="PTHR34118">
    <property type="entry name" value="NF-KAPPA-B INHIBITOR-LIKE PROTEIN-RELATED"/>
    <property type="match status" value="1"/>
</dbReference>
<comment type="caution">
    <text evidence="2">The sequence shown here is derived from an EMBL/GenBank/DDBJ whole genome shotgun (WGS) entry which is preliminary data.</text>
</comment>
<keyword evidence="1" id="KW-0812">Transmembrane</keyword>
<feature type="transmembrane region" description="Helical" evidence="1">
    <location>
        <begin position="128"/>
        <end position="146"/>
    </location>
</feature>
<dbReference type="PANTHER" id="PTHR34118:SF1">
    <property type="entry name" value="NF-KAPPA-B INHIBITOR-LIKE PROTEIN"/>
    <property type="match status" value="1"/>
</dbReference>
<reference evidence="2" key="1">
    <citation type="journal article" date="2023" name="Plant Biotechnol. J.">
        <title>Chromosome-level wild Hevea brasiliensis genome provides new tools for genomic-assisted breeding and valuable loci to elevate rubber yield.</title>
        <authorList>
            <person name="Cheng H."/>
            <person name="Song X."/>
            <person name="Hu Y."/>
            <person name="Wu T."/>
            <person name="Yang Q."/>
            <person name="An Z."/>
            <person name="Feng S."/>
            <person name="Deng Z."/>
            <person name="Wu W."/>
            <person name="Zeng X."/>
            <person name="Tu M."/>
            <person name="Wang X."/>
            <person name="Huang H."/>
        </authorList>
    </citation>
    <scope>NUCLEOTIDE SEQUENCE</scope>
    <source>
        <strain evidence="2">MT/VB/25A 57/8</strain>
    </source>
</reference>
<name>A0ABQ9MCQ9_HEVBR</name>
<keyword evidence="1" id="KW-0472">Membrane</keyword>
<accession>A0ABQ9MCQ9</accession>
<evidence type="ECO:0000313" key="2">
    <source>
        <dbReference type="EMBL" id="KAJ9177896.1"/>
    </source>
</evidence>
<evidence type="ECO:0000313" key="3">
    <source>
        <dbReference type="Proteomes" id="UP001174677"/>
    </source>
</evidence>
<sequence>MDMPSTISCFSTCSKSSFPRSSPKPFLKRNLPTVPLFRAASQLGLKSSSFLLCKFWCFSTSAWLTRINELLKFVDFDDVELPDTPREAEKKLSKTQEWILGDEFALMNKKTVAKVMQNDSDRRKKLNLLRYEFIGTACSGYCLIALSVKVAISYAIGVLFCCLYLQLLYQHPDNLSKDMIPPIFMQKKPKNIAVSSSRLVILAAIYGLWVLSHQYFSNDLVLAMFGMLVYKAPSLVQVCRDNEDLQFIFPEKVKGSND</sequence>
<dbReference type="EMBL" id="JARPOI010000006">
    <property type="protein sequence ID" value="KAJ9177896.1"/>
    <property type="molecule type" value="Genomic_DNA"/>
</dbReference>
<organism evidence="2 3">
    <name type="scientific">Hevea brasiliensis</name>
    <name type="common">Para rubber tree</name>
    <name type="synonym">Siphonia brasiliensis</name>
    <dbReference type="NCBI Taxonomy" id="3981"/>
    <lineage>
        <taxon>Eukaryota</taxon>
        <taxon>Viridiplantae</taxon>
        <taxon>Streptophyta</taxon>
        <taxon>Embryophyta</taxon>
        <taxon>Tracheophyta</taxon>
        <taxon>Spermatophyta</taxon>
        <taxon>Magnoliopsida</taxon>
        <taxon>eudicotyledons</taxon>
        <taxon>Gunneridae</taxon>
        <taxon>Pentapetalae</taxon>
        <taxon>rosids</taxon>
        <taxon>fabids</taxon>
        <taxon>Malpighiales</taxon>
        <taxon>Euphorbiaceae</taxon>
        <taxon>Crotonoideae</taxon>
        <taxon>Micrandreae</taxon>
        <taxon>Hevea</taxon>
    </lineage>
</organism>
<feature type="transmembrane region" description="Helical" evidence="1">
    <location>
        <begin position="152"/>
        <end position="170"/>
    </location>
</feature>
<evidence type="ECO:0008006" key="4">
    <source>
        <dbReference type="Google" id="ProtNLM"/>
    </source>
</evidence>
<evidence type="ECO:0000256" key="1">
    <source>
        <dbReference type="SAM" id="Phobius"/>
    </source>
</evidence>
<keyword evidence="1" id="KW-1133">Transmembrane helix</keyword>
<feature type="transmembrane region" description="Helical" evidence="1">
    <location>
        <begin position="191"/>
        <end position="209"/>
    </location>
</feature>
<protein>
    <recommendedName>
        <fullName evidence="4">PRA1 family protein</fullName>
    </recommendedName>
</protein>
<keyword evidence="3" id="KW-1185">Reference proteome</keyword>
<gene>
    <name evidence="2" type="ORF">P3X46_009827</name>
</gene>
<dbReference type="Proteomes" id="UP001174677">
    <property type="component" value="Chromosome 6"/>
</dbReference>